<dbReference type="InterPro" id="IPR002358">
    <property type="entry name" value="Ribosomal_uL6_CS"/>
</dbReference>
<sequence>MSRIGKQPISVSKNININIQENNINIEGPKGKLSYKLPKHLSIKYEPYNNQIKLYKINENKETQKLYGLSRTLINNMIIGVSQGFEKKLTIQGVGYRSQIQGKDLILNVGYSHPVIIEPPESIIINVENNTNIIVKGINKELVGEIAAKIRSVRPPEPYKGKGIRYINEKIILKVGKAGK</sequence>
<dbReference type="PANTHER" id="PTHR11655">
    <property type="entry name" value="60S/50S RIBOSOMAL PROTEIN L6/L9"/>
    <property type="match status" value="1"/>
</dbReference>
<dbReference type="AlphaFoldDB" id="A0A344V6K3"/>
<dbReference type="Gene3D" id="3.90.930.12">
    <property type="entry name" value="Ribosomal protein L6, alpha-beta domain"/>
    <property type="match status" value="2"/>
</dbReference>
<keyword evidence="3 7" id="KW-0694">RNA-binding</keyword>
<evidence type="ECO:0000256" key="7">
    <source>
        <dbReference type="HAMAP-Rule" id="MF_01365"/>
    </source>
</evidence>
<evidence type="ECO:0000259" key="9">
    <source>
        <dbReference type="Pfam" id="PF00347"/>
    </source>
</evidence>
<evidence type="ECO:0000256" key="5">
    <source>
        <dbReference type="ARBA" id="ARBA00023274"/>
    </source>
</evidence>
<feature type="domain" description="Large ribosomal subunit protein uL6 alpha-beta" evidence="9">
    <location>
        <begin position="13"/>
        <end position="84"/>
    </location>
</feature>
<accession>A0A344V6K3</accession>
<evidence type="ECO:0000256" key="6">
    <source>
        <dbReference type="ARBA" id="ARBA00069413"/>
    </source>
</evidence>
<dbReference type="PROSITE" id="PS00525">
    <property type="entry name" value="RIBOSOMAL_L6_1"/>
    <property type="match status" value="1"/>
</dbReference>
<dbReference type="HAMAP" id="MF_01365_B">
    <property type="entry name" value="Ribosomal_uL6_B"/>
    <property type="match status" value="1"/>
</dbReference>
<dbReference type="FunFam" id="3.90.930.12:FF:000001">
    <property type="entry name" value="50S ribosomal protein L6"/>
    <property type="match status" value="1"/>
</dbReference>
<evidence type="ECO:0000256" key="2">
    <source>
        <dbReference type="ARBA" id="ARBA00022730"/>
    </source>
</evidence>
<dbReference type="InterPro" id="IPR019906">
    <property type="entry name" value="Ribosomal_uL6_bac-type"/>
</dbReference>
<dbReference type="InterPro" id="IPR000702">
    <property type="entry name" value="Ribosomal_uL6-like"/>
</dbReference>
<dbReference type="Pfam" id="PF00347">
    <property type="entry name" value="Ribosomal_L6"/>
    <property type="match status" value="2"/>
</dbReference>
<keyword evidence="10" id="KW-0934">Plastid</keyword>
<keyword evidence="5 7" id="KW-0687">Ribonucleoprotein</keyword>
<dbReference type="GO" id="GO:0009507">
    <property type="term" value="C:chloroplast"/>
    <property type="evidence" value="ECO:0007669"/>
    <property type="project" value="UniProtKB-SubCell"/>
</dbReference>
<dbReference type="NCBIfam" id="TIGR03654">
    <property type="entry name" value="L6_bact"/>
    <property type="match status" value="1"/>
</dbReference>
<dbReference type="RefSeq" id="YP_009500428.1">
    <property type="nucleotide sequence ID" value="NC_038100.1"/>
</dbReference>
<dbReference type="PIRSF" id="PIRSF002162">
    <property type="entry name" value="Ribosomal_L6"/>
    <property type="match status" value="1"/>
</dbReference>
<dbReference type="InterPro" id="IPR020040">
    <property type="entry name" value="Ribosomal_uL6_a/b-dom"/>
</dbReference>
<organism evidence="10">
    <name type="scientific">Gracilariopsis heteroclada</name>
    <dbReference type="NCBI Taxonomy" id="172978"/>
    <lineage>
        <taxon>Eukaryota</taxon>
        <taxon>Rhodophyta</taxon>
        <taxon>Florideophyceae</taxon>
        <taxon>Rhodymeniophycidae</taxon>
        <taxon>Gracilariales</taxon>
        <taxon>Gracilariaceae</taxon>
        <taxon>Gracilariopsis</taxon>
    </lineage>
</organism>
<geneLocation type="chloroplast" evidence="10"/>
<evidence type="ECO:0000256" key="1">
    <source>
        <dbReference type="ARBA" id="ARBA00009356"/>
    </source>
</evidence>
<dbReference type="GO" id="GO:0019843">
    <property type="term" value="F:rRNA binding"/>
    <property type="evidence" value="ECO:0007669"/>
    <property type="project" value="UniProtKB-UniRule"/>
</dbReference>
<keyword evidence="2 7" id="KW-0699">rRNA-binding</keyword>
<comment type="subcellular location">
    <subcellularLocation>
        <location evidence="7">Plastid</location>
        <location evidence="7">Chloroplast</location>
    </subcellularLocation>
</comment>
<dbReference type="InterPro" id="IPR036789">
    <property type="entry name" value="Ribosomal_uL6-like_a/b-dom_sf"/>
</dbReference>
<dbReference type="GO" id="GO:0002181">
    <property type="term" value="P:cytoplasmic translation"/>
    <property type="evidence" value="ECO:0007669"/>
    <property type="project" value="TreeGrafter"/>
</dbReference>
<evidence type="ECO:0000256" key="4">
    <source>
        <dbReference type="ARBA" id="ARBA00022980"/>
    </source>
</evidence>
<dbReference type="SUPFAM" id="SSF56053">
    <property type="entry name" value="Ribosomal protein L6"/>
    <property type="match status" value="2"/>
</dbReference>
<evidence type="ECO:0000256" key="8">
    <source>
        <dbReference type="RuleBase" id="RU003869"/>
    </source>
</evidence>
<comment type="function">
    <text evidence="7">Binds 23S rRNA.</text>
</comment>
<dbReference type="PANTHER" id="PTHR11655:SF14">
    <property type="entry name" value="LARGE RIBOSOMAL SUBUNIT PROTEIN UL6M"/>
    <property type="match status" value="1"/>
</dbReference>
<keyword evidence="4 7" id="KW-0689">Ribosomal protein</keyword>
<keyword evidence="10" id="KW-0150">Chloroplast</keyword>
<reference evidence="10" key="1">
    <citation type="submission" date="2017-06" db="EMBL/GenBank/DDBJ databases">
        <title>Complete plastid genome of Gracilaria bailinae.</title>
        <authorList>
            <person name="Zhang L."/>
        </authorList>
    </citation>
    <scope>NUCLEOTIDE SEQUENCE</scope>
</reference>
<protein>
    <recommendedName>
        <fullName evidence="6 7">Large ribosomal subunit protein uL6c</fullName>
    </recommendedName>
</protein>
<dbReference type="PRINTS" id="PR00059">
    <property type="entry name" value="RIBOSOMALL6"/>
</dbReference>
<comment type="similarity">
    <text evidence="1 7 8">Belongs to the universal ribosomal protein uL6 family.</text>
</comment>
<gene>
    <name evidence="7 10" type="primary">rpl6</name>
</gene>
<dbReference type="GO" id="GO:0022625">
    <property type="term" value="C:cytosolic large ribosomal subunit"/>
    <property type="evidence" value="ECO:0007669"/>
    <property type="project" value="TreeGrafter"/>
</dbReference>
<name>A0A344V6K3_9FLOR</name>
<evidence type="ECO:0000256" key="3">
    <source>
        <dbReference type="ARBA" id="ARBA00022884"/>
    </source>
</evidence>
<dbReference type="GeneID" id="37504474"/>
<dbReference type="FunFam" id="3.90.930.12:FF:000002">
    <property type="entry name" value="50S ribosomal protein L6"/>
    <property type="match status" value="1"/>
</dbReference>
<dbReference type="EMBL" id="MF372957">
    <property type="protein sequence ID" value="AXE43590.1"/>
    <property type="molecule type" value="Genomic_DNA"/>
</dbReference>
<proteinExistence type="inferred from homology"/>
<dbReference type="GO" id="GO:0003735">
    <property type="term" value="F:structural constituent of ribosome"/>
    <property type="evidence" value="ECO:0007669"/>
    <property type="project" value="InterPro"/>
</dbReference>
<feature type="domain" description="Large ribosomal subunit protein uL6 alpha-beta" evidence="9">
    <location>
        <begin position="93"/>
        <end position="166"/>
    </location>
</feature>
<evidence type="ECO:0000313" key="10">
    <source>
        <dbReference type="EMBL" id="AXE43590.1"/>
    </source>
</evidence>
<comment type="subunit">
    <text evidence="7">Part of the 50S ribosomal subunit.</text>
</comment>